<dbReference type="RefSeq" id="XP_028543832.1">
    <property type="nucleotide sequence ID" value="XM_028688031.1"/>
</dbReference>
<dbReference type="InterPro" id="IPR008780">
    <property type="entry name" value="Plasmodium_Vir"/>
</dbReference>
<dbReference type="AlphaFoldDB" id="A0A1Y1JLG0"/>
<gene>
    <name evidence="1" type="ORF">PGO_094440</name>
</gene>
<dbReference type="Proteomes" id="UP000195521">
    <property type="component" value="Unassembled WGS sequence"/>
</dbReference>
<proteinExistence type="predicted"/>
<dbReference type="Pfam" id="PF05795">
    <property type="entry name" value="Plasmodium_Vir"/>
    <property type="match status" value="1"/>
</dbReference>
<reference evidence="2" key="1">
    <citation type="submission" date="2017-04" db="EMBL/GenBank/DDBJ databases">
        <title>Plasmodium gonderi genome.</title>
        <authorList>
            <person name="Arisue N."/>
            <person name="Honma H."/>
            <person name="Kawai S."/>
            <person name="Tougan T."/>
            <person name="Tanabe K."/>
            <person name="Horii T."/>
        </authorList>
    </citation>
    <scope>NUCLEOTIDE SEQUENCE [LARGE SCALE GENOMIC DNA]</scope>
    <source>
        <strain evidence="2">ATCC 30045</strain>
    </source>
</reference>
<organism evidence="1 2">
    <name type="scientific">Plasmodium gonderi</name>
    <dbReference type="NCBI Taxonomy" id="77519"/>
    <lineage>
        <taxon>Eukaryota</taxon>
        <taxon>Sar</taxon>
        <taxon>Alveolata</taxon>
        <taxon>Apicomplexa</taxon>
        <taxon>Aconoidasida</taxon>
        <taxon>Haemosporida</taxon>
        <taxon>Plasmodiidae</taxon>
        <taxon>Plasmodium</taxon>
        <taxon>Plasmodium (Plasmodium)</taxon>
    </lineage>
</organism>
<evidence type="ECO:0000313" key="1">
    <source>
        <dbReference type="EMBL" id="GAW81243.1"/>
    </source>
</evidence>
<comment type="caution">
    <text evidence="1">The sequence shown here is derived from an EMBL/GenBank/DDBJ whole genome shotgun (WGS) entry which is preliminary data.</text>
</comment>
<accession>A0A1Y1JLG0</accession>
<dbReference type="EMBL" id="BDQF01000010">
    <property type="protein sequence ID" value="GAW81243.1"/>
    <property type="molecule type" value="Genomic_DNA"/>
</dbReference>
<evidence type="ECO:0000313" key="2">
    <source>
        <dbReference type="Proteomes" id="UP000195521"/>
    </source>
</evidence>
<protein>
    <submittedName>
        <fullName evidence="1">Variable surface protein</fullName>
    </submittedName>
</protein>
<name>A0A1Y1JLG0_PLAGO</name>
<sequence length="166" mass="19833">MNSVSLEMPLDALLEGSSTYKIYNESDKEFSNCTYNVTNSYPINYKDEKIKNIFKQMIKNLNEFSSNLETQNYNHMDCCTYLNFLIYSKLYKLYKYTDTNTYRYILDIPEINKISKKDIEINKDLIREKLKQSFNTKILEKKQKIEIAYVMDESHESEKKTQQSKL</sequence>
<dbReference type="GeneID" id="39747961"/>
<keyword evidence="2" id="KW-1185">Reference proteome</keyword>